<dbReference type="InterPro" id="IPR035996">
    <property type="entry name" value="4pyrrol_Methylase_sf"/>
</dbReference>
<feature type="region of interest" description="Disordered" evidence="6">
    <location>
        <begin position="222"/>
        <end position="242"/>
    </location>
</feature>
<dbReference type="Proteomes" id="UP001629214">
    <property type="component" value="Unassembled WGS sequence"/>
</dbReference>
<accession>A0ABW8Z9P0</accession>
<dbReference type="Gene3D" id="3.40.1010.10">
    <property type="entry name" value="Cobalt-precorrin-4 Transmethylase, Domain 1"/>
    <property type="match status" value="1"/>
</dbReference>
<evidence type="ECO:0000256" key="4">
    <source>
        <dbReference type="ARBA" id="ARBA00022679"/>
    </source>
</evidence>
<dbReference type="InterPro" id="IPR000878">
    <property type="entry name" value="4pyrrol_Mease"/>
</dbReference>
<evidence type="ECO:0000313" key="8">
    <source>
        <dbReference type="EMBL" id="MFL9879666.1"/>
    </source>
</evidence>
<dbReference type="RefSeq" id="WP_408168753.1">
    <property type="nucleotide sequence ID" value="NZ_JAQQFR010000009.1"/>
</dbReference>
<keyword evidence="5" id="KW-0949">S-adenosyl-L-methionine</keyword>
<evidence type="ECO:0000256" key="5">
    <source>
        <dbReference type="ARBA" id="ARBA00022691"/>
    </source>
</evidence>
<dbReference type="EMBL" id="JAQQFR010000009">
    <property type="protein sequence ID" value="MFL9879666.1"/>
    <property type="molecule type" value="Genomic_DNA"/>
</dbReference>
<reference evidence="8 9" key="1">
    <citation type="journal article" date="2024" name="Chem. Sci.">
        <title>Discovery of megapolipeptins by genome mining of a Burkholderiales bacteria collection.</title>
        <authorList>
            <person name="Paulo B.S."/>
            <person name="Recchia M.J.J."/>
            <person name="Lee S."/>
            <person name="Fergusson C.H."/>
            <person name="Romanowski S.B."/>
            <person name="Hernandez A."/>
            <person name="Krull N."/>
            <person name="Liu D.Y."/>
            <person name="Cavanagh H."/>
            <person name="Bos A."/>
            <person name="Gray C.A."/>
            <person name="Murphy B.T."/>
            <person name="Linington R.G."/>
            <person name="Eustaquio A.S."/>
        </authorList>
    </citation>
    <scope>NUCLEOTIDE SEQUENCE [LARGE SCALE GENOMIC DNA]</scope>
    <source>
        <strain evidence="8 9">RL21-008-BIB-B</strain>
    </source>
</reference>
<comment type="pathway">
    <text evidence="1">Cofactor biosynthesis; adenosylcobalamin biosynthesis.</text>
</comment>
<keyword evidence="3 8" id="KW-0489">Methyltransferase</keyword>
<keyword evidence="2" id="KW-0169">Cobalamin biosynthesis</keyword>
<name>A0ABW8Z9P0_9BURK</name>
<feature type="domain" description="Tetrapyrrole methylase" evidence="7">
    <location>
        <begin position="1"/>
        <end position="204"/>
    </location>
</feature>
<evidence type="ECO:0000259" key="7">
    <source>
        <dbReference type="Pfam" id="PF00590"/>
    </source>
</evidence>
<evidence type="ECO:0000256" key="6">
    <source>
        <dbReference type="SAM" id="MobiDB-lite"/>
    </source>
</evidence>
<evidence type="ECO:0000256" key="1">
    <source>
        <dbReference type="ARBA" id="ARBA00004953"/>
    </source>
</evidence>
<dbReference type="PANTHER" id="PTHR43182:SF1">
    <property type="entry name" value="COBALT-PRECORRIN-7 C(5)-METHYLTRANSFERASE"/>
    <property type="match status" value="1"/>
</dbReference>
<dbReference type="NCBIfam" id="TIGR02467">
    <property type="entry name" value="CbiE"/>
    <property type="match status" value="1"/>
</dbReference>
<dbReference type="InterPro" id="IPR014777">
    <property type="entry name" value="4pyrrole_Mease_sub1"/>
</dbReference>
<dbReference type="Pfam" id="PF00590">
    <property type="entry name" value="TP_methylase"/>
    <property type="match status" value="1"/>
</dbReference>
<dbReference type="EC" id="2.1.1.289" evidence="8"/>
<dbReference type="InterPro" id="IPR050714">
    <property type="entry name" value="Cobalamin_biosynth_MTase"/>
</dbReference>
<proteinExistence type="predicted"/>
<evidence type="ECO:0000313" key="9">
    <source>
        <dbReference type="Proteomes" id="UP001629214"/>
    </source>
</evidence>
<dbReference type="SUPFAM" id="SSF53790">
    <property type="entry name" value="Tetrapyrrole methylase"/>
    <property type="match status" value="1"/>
</dbReference>
<dbReference type="GO" id="GO:0032259">
    <property type="term" value="P:methylation"/>
    <property type="evidence" value="ECO:0007669"/>
    <property type="project" value="UniProtKB-KW"/>
</dbReference>
<dbReference type="CDD" id="cd11644">
    <property type="entry name" value="Precorrin-6Y-MT"/>
    <property type="match status" value="1"/>
</dbReference>
<comment type="caution">
    <text evidence="8">The sequence shown here is derived from an EMBL/GenBank/DDBJ whole genome shotgun (WGS) entry which is preliminary data.</text>
</comment>
<organism evidence="8 9">
    <name type="scientific">Herbaspirillum rhizosphaerae</name>
    <dbReference type="NCBI Taxonomy" id="346179"/>
    <lineage>
        <taxon>Bacteria</taxon>
        <taxon>Pseudomonadati</taxon>
        <taxon>Pseudomonadota</taxon>
        <taxon>Betaproteobacteria</taxon>
        <taxon>Burkholderiales</taxon>
        <taxon>Oxalobacteraceae</taxon>
        <taxon>Herbaspirillum</taxon>
    </lineage>
</organism>
<gene>
    <name evidence="8" type="ORF">PQR63_14800</name>
</gene>
<keyword evidence="4 8" id="KW-0808">Transferase</keyword>
<sequence length="242" mass="26650">MIICIGAGPGDIGYLTQRGAELIRNADVVAGFDAVVNVVQSIIPPTAEVVLMNYRDQVAQLDLVAAAHHAGKRCVVVFMGDIHFSGFQYLERVERACGHPVETLPGISSAQILASRAKVCFDETTFITFHRRGDLTPFKRHLVHVLNDGRNAIVIPCPWDAARSFMPRHIAAYLLENGVQPDHPTEVWENLTRGEAEWHGSLAECVDKEFTDMSIMLIRTHTPMDSQIEPPPDTSAKSAEVA</sequence>
<evidence type="ECO:0000256" key="3">
    <source>
        <dbReference type="ARBA" id="ARBA00022603"/>
    </source>
</evidence>
<dbReference type="PANTHER" id="PTHR43182">
    <property type="entry name" value="COBALT-PRECORRIN-6B C(15)-METHYLTRANSFERASE (DECARBOXYLATING)"/>
    <property type="match status" value="1"/>
</dbReference>
<protein>
    <submittedName>
        <fullName evidence="8">Cobalt-precorrin-7 (C(5))-methyltransferase</fullName>
        <ecNumber evidence="8">2.1.1.289</ecNumber>
    </submittedName>
</protein>
<keyword evidence="9" id="KW-1185">Reference proteome</keyword>
<dbReference type="InterPro" id="IPR012818">
    <property type="entry name" value="CbiE"/>
</dbReference>
<evidence type="ECO:0000256" key="2">
    <source>
        <dbReference type="ARBA" id="ARBA00022573"/>
    </source>
</evidence>
<dbReference type="GO" id="GO:0008168">
    <property type="term" value="F:methyltransferase activity"/>
    <property type="evidence" value="ECO:0007669"/>
    <property type="project" value="UniProtKB-KW"/>
</dbReference>
<dbReference type="NCBIfam" id="NF004457">
    <property type="entry name" value="PRK05787.1-5"/>
    <property type="match status" value="1"/>
</dbReference>